<evidence type="ECO:0000256" key="5">
    <source>
        <dbReference type="ARBA" id="ARBA00022781"/>
    </source>
</evidence>
<dbReference type="InterPro" id="IPR000131">
    <property type="entry name" value="ATP_synth_F1_gsu"/>
</dbReference>
<gene>
    <name evidence="10" type="primary">atpG</name>
    <name evidence="11" type="ORF">UR56_C0010G0005</name>
</gene>
<dbReference type="PANTHER" id="PTHR11693:SF22">
    <property type="entry name" value="ATP SYNTHASE SUBUNIT GAMMA, MITOCHONDRIAL"/>
    <property type="match status" value="1"/>
</dbReference>
<keyword evidence="7 10" id="KW-0472">Membrane</keyword>
<evidence type="ECO:0000256" key="3">
    <source>
        <dbReference type="ARBA" id="ARBA00007681"/>
    </source>
</evidence>
<dbReference type="CDD" id="cd12151">
    <property type="entry name" value="F1-ATPase_gamma"/>
    <property type="match status" value="1"/>
</dbReference>
<dbReference type="HAMAP" id="MF_00815">
    <property type="entry name" value="ATP_synth_gamma_bact"/>
    <property type="match status" value="1"/>
</dbReference>
<dbReference type="AlphaFoldDB" id="A0A0G0E2E2"/>
<accession>A0A0G0E2E2</accession>
<evidence type="ECO:0000256" key="10">
    <source>
        <dbReference type="HAMAP-Rule" id="MF_00815"/>
    </source>
</evidence>
<evidence type="ECO:0000256" key="8">
    <source>
        <dbReference type="ARBA" id="ARBA00023196"/>
    </source>
</evidence>
<evidence type="ECO:0000256" key="1">
    <source>
        <dbReference type="ARBA" id="ARBA00003456"/>
    </source>
</evidence>
<evidence type="ECO:0000256" key="2">
    <source>
        <dbReference type="ARBA" id="ARBA00004170"/>
    </source>
</evidence>
<dbReference type="Gene3D" id="3.40.1380.10">
    <property type="match status" value="1"/>
</dbReference>
<dbReference type="EMBL" id="LBPR01000010">
    <property type="protein sequence ID" value="KKP61552.1"/>
    <property type="molecule type" value="Genomic_DNA"/>
</dbReference>
<comment type="similarity">
    <text evidence="3 10">Belongs to the ATPase gamma chain family.</text>
</comment>
<dbReference type="STRING" id="1618484.UR56_C0010G0005"/>
<dbReference type="InterPro" id="IPR035968">
    <property type="entry name" value="ATP_synth_F1_ATPase_gsu"/>
</dbReference>
<keyword evidence="4 10" id="KW-0813">Transport</keyword>
<dbReference type="PRINTS" id="PR00126">
    <property type="entry name" value="ATPASEGAMMA"/>
</dbReference>
<reference evidence="11 12" key="1">
    <citation type="journal article" date="2015" name="Nature">
        <title>rRNA introns, odd ribosomes, and small enigmatic genomes across a large radiation of phyla.</title>
        <authorList>
            <person name="Brown C.T."/>
            <person name="Hug L.A."/>
            <person name="Thomas B.C."/>
            <person name="Sharon I."/>
            <person name="Castelle C.J."/>
            <person name="Singh A."/>
            <person name="Wilkins M.J."/>
            <person name="Williams K.H."/>
            <person name="Banfield J.F."/>
        </authorList>
    </citation>
    <scope>NUCLEOTIDE SEQUENCE [LARGE SCALE GENOMIC DNA]</scope>
</reference>
<dbReference type="GO" id="GO:0005886">
    <property type="term" value="C:plasma membrane"/>
    <property type="evidence" value="ECO:0007669"/>
    <property type="project" value="UniProtKB-SubCell"/>
</dbReference>
<dbReference type="Pfam" id="PF00231">
    <property type="entry name" value="ATP-synt"/>
    <property type="match status" value="1"/>
</dbReference>
<dbReference type="GO" id="GO:0045259">
    <property type="term" value="C:proton-transporting ATP synthase complex"/>
    <property type="evidence" value="ECO:0007669"/>
    <property type="project" value="UniProtKB-KW"/>
</dbReference>
<evidence type="ECO:0000313" key="12">
    <source>
        <dbReference type="Proteomes" id="UP000034004"/>
    </source>
</evidence>
<evidence type="ECO:0000256" key="6">
    <source>
        <dbReference type="ARBA" id="ARBA00023065"/>
    </source>
</evidence>
<evidence type="ECO:0000256" key="4">
    <source>
        <dbReference type="ARBA" id="ARBA00022448"/>
    </source>
</evidence>
<dbReference type="GO" id="GO:0042777">
    <property type="term" value="P:proton motive force-driven plasma membrane ATP synthesis"/>
    <property type="evidence" value="ECO:0007669"/>
    <property type="project" value="UniProtKB-UniRule"/>
</dbReference>
<dbReference type="GO" id="GO:0005524">
    <property type="term" value="F:ATP binding"/>
    <property type="evidence" value="ECO:0007669"/>
    <property type="project" value="UniProtKB-UniRule"/>
</dbReference>
<comment type="caution">
    <text evidence="11">The sequence shown here is derived from an EMBL/GenBank/DDBJ whole genome shotgun (WGS) entry which is preliminary data.</text>
</comment>
<comment type="subcellular location">
    <subcellularLocation>
        <location evidence="10">Cell membrane</location>
        <topology evidence="10">Peripheral membrane protein</topology>
    </subcellularLocation>
    <subcellularLocation>
        <location evidence="2">Membrane</location>
        <topology evidence="2">Peripheral membrane protein</topology>
    </subcellularLocation>
</comment>
<keyword evidence="6 10" id="KW-0406">Ion transport</keyword>
<evidence type="ECO:0000256" key="9">
    <source>
        <dbReference type="ARBA" id="ARBA00023310"/>
    </source>
</evidence>
<organism evidence="11 12">
    <name type="scientific">Candidatus Roizmanbacteria bacterium GW2011_GWC2_34_23</name>
    <dbReference type="NCBI Taxonomy" id="1618484"/>
    <lineage>
        <taxon>Bacteria</taxon>
        <taxon>Candidatus Roizmaniibacteriota</taxon>
    </lineage>
</organism>
<dbReference type="GO" id="GO:0046933">
    <property type="term" value="F:proton-transporting ATP synthase activity, rotational mechanism"/>
    <property type="evidence" value="ECO:0007669"/>
    <property type="project" value="UniProtKB-UniRule"/>
</dbReference>
<evidence type="ECO:0000313" key="11">
    <source>
        <dbReference type="EMBL" id="KKP61552.1"/>
    </source>
</evidence>
<dbReference type="Proteomes" id="UP000034004">
    <property type="component" value="Unassembled WGS sequence"/>
</dbReference>
<sequence>MNIRTIRKKIKSVTNVKKITKAMQLVSAIKMKKAQQVAIEGRPYQEEIEKIIRAVSPKIDPSLSPLIGQPEDRIERKNLAIVVASNKGLCGSFNFNLLRFIVKNTDFKNTDFIIVGKKANLLSKFSAHIMADYSSNIPINSVSALFEFALNKYLDRTYKKIDLYHNQFVSIIQSNPVVTTLLPIKMVLGQEKNSEYLIEPNPKQIIDSLLRSFVEEKLRFAFIQSEAGEHSLRMMAMKNATDNATDVIYNLTLVRNKIRQEKITSELLDMVTAKESVESN</sequence>
<evidence type="ECO:0000256" key="7">
    <source>
        <dbReference type="ARBA" id="ARBA00023136"/>
    </source>
</evidence>
<dbReference type="SUPFAM" id="SSF52943">
    <property type="entry name" value="ATP synthase (F1-ATPase), gamma subunit"/>
    <property type="match status" value="1"/>
</dbReference>
<keyword evidence="5 10" id="KW-0375">Hydrogen ion transport</keyword>
<dbReference type="PATRIC" id="fig|1618484.3.peg.429"/>
<name>A0A0G0E2E2_9BACT</name>
<keyword evidence="8 10" id="KW-0139">CF(1)</keyword>
<protein>
    <recommendedName>
        <fullName evidence="10">ATP synthase gamma chain</fullName>
    </recommendedName>
    <alternativeName>
        <fullName evidence="10">ATP synthase F1 sector gamma subunit</fullName>
    </alternativeName>
    <alternativeName>
        <fullName evidence="10">F-ATPase gamma subunit</fullName>
    </alternativeName>
</protein>
<proteinExistence type="inferred from homology"/>
<dbReference type="NCBIfam" id="TIGR01146">
    <property type="entry name" value="ATPsyn_F1gamma"/>
    <property type="match status" value="1"/>
</dbReference>
<keyword evidence="9 10" id="KW-0066">ATP synthesis</keyword>
<dbReference type="PANTHER" id="PTHR11693">
    <property type="entry name" value="ATP SYNTHASE GAMMA CHAIN"/>
    <property type="match status" value="1"/>
</dbReference>
<comment type="function">
    <text evidence="1 10">Produces ATP from ADP in the presence of a proton gradient across the membrane. The gamma chain is believed to be important in regulating ATPase activity and the flow of protons through the CF(0) complex.</text>
</comment>
<comment type="subunit">
    <text evidence="10">F-type ATPases have 2 components, CF(1) - the catalytic core - and CF(0) - the membrane proton channel. CF(1) has five subunits: alpha(3), beta(3), gamma(1), delta(1), epsilon(1). CF(0) has three main subunits: a, b and c.</text>
</comment>
<dbReference type="Gene3D" id="1.10.287.80">
    <property type="entry name" value="ATP synthase, gamma subunit, helix hairpin domain"/>
    <property type="match status" value="1"/>
</dbReference>
<keyword evidence="10" id="KW-1003">Cell membrane</keyword>